<dbReference type="InterPro" id="IPR031825">
    <property type="entry name" value="RXLR"/>
</dbReference>
<dbReference type="EMBL" id="NBNE01004773">
    <property type="protein sequence ID" value="OWZ04791.1"/>
    <property type="molecule type" value="Genomic_DNA"/>
</dbReference>
<evidence type="ECO:0000256" key="1">
    <source>
        <dbReference type="ARBA" id="ARBA00004340"/>
    </source>
</evidence>
<comment type="function">
    <text evidence="7">Effector that suppresses plant defense responses during pathogen infection.</text>
</comment>
<organism evidence="9 10">
    <name type="scientific">Phytophthora megakarya</name>
    <dbReference type="NCBI Taxonomy" id="4795"/>
    <lineage>
        <taxon>Eukaryota</taxon>
        <taxon>Sar</taxon>
        <taxon>Stramenopiles</taxon>
        <taxon>Oomycota</taxon>
        <taxon>Peronosporomycetes</taxon>
        <taxon>Peronosporales</taxon>
        <taxon>Peronosporaceae</taxon>
        <taxon>Phytophthora</taxon>
    </lineage>
</organism>
<accession>A0A225VGT9</accession>
<dbReference type="Pfam" id="PF16810">
    <property type="entry name" value="RXLR"/>
    <property type="match status" value="1"/>
</dbReference>
<dbReference type="GO" id="GO:0005576">
    <property type="term" value="C:extracellular region"/>
    <property type="evidence" value="ECO:0007669"/>
    <property type="project" value="UniProtKB-SubCell"/>
</dbReference>
<keyword evidence="6" id="KW-0843">Virulence</keyword>
<comment type="caution">
    <text evidence="9">The sequence shown here is derived from an EMBL/GenBank/DDBJ whole genome shotgun (WGS) entry which is preliminary data.</text>
</comment>
<dbReference type="InterPro" id="IPR054463">
    <property type="entry name" value="PexRD54_WY"/>
</dbReference>
<evidence type="ECO:0000313" key="9">
    <source>
        <dbReference type="EMBL" id="OWZ04791.1"/>
    </source>
</evidence>
<dbReference type="Proteomes" id="UP000198211">
    <property type="component" value="Unassembled WGS sequence"/>
</dbReference>
<keyword evidence="4 7" id="KW-0964">Secreted</keyword>
<feature type="domain" description="RxLR effector PexRD54 WY" evidence="8">
    <location>
        <begin position="267"/>
        <end position="305"/>
    </location>
</feature>
<evidence type="ECO:0000256" key="3">
    <source>
        <dbReference type="ARBA" id="ARBA00010400"/>
    </source>
</evidence>
<dbReference type="OrthoDB" id="118898at2759"/>
<proteinExistence type="inferred from homology"/>
<sequence>MRVHYAILLSIAVAAVSATATFLAEGLPLGISPQFTFGVQEGASTDRFLRTHDETEDGEERGFSIKSIPVVEKAYNYLSTKRLANYLKNDKDVDDVFIKLKLNSPNKNIFENPAFLKWTQYVDDLNQKNLNKKPKLMIQTLSKYYDDIQLSSMLDAAKKVDSTRAVAVRLQGEQLKMWKSGGVTPYQLFKAFKLNVFDDGVTNLLGSPRMRTWIKYADEVKPGTTTVFDTLRLSYPDDKVLSKILTAGAKDPNTKQLATELQQAKKINHWLNDLQPPENVFKLLSLDQKAEGLLGNPQLRTWVKYAESYKEKNEFTTKLTLYDALSKHYTEEGLVTMIRSAVDTNSKREFMYAENVQNALLDKWAQAGKPVNDVLKALGVTHTQTNDVMVAYSKKLLALEPK</sequence>
<comment type="domain">
    <text evidence="7">The RxLR-dEER motif acts to carry the protein into the host cell cytoplasm through binding to cell surface phosphatidylinositol-3-phosphate.</text>
</comment>
<feature type="signal peptide" evidence="7">
    <location>
        <begin position="1"/>
        <end position="18"/>
    </location>
</feature>
<evidence type="ECO:0000313" key="10">
    <source>
        <dbReference type="Proteomes" id="UP000198211"/>
    </source>
</evidence>
<name>A0A225VGT9_9STRA</name>
<evidence type="ECO:0000256" key="2">
    <source>
        <dbReference type="ARBA" id="ARBA00004613"/>
    </source>
</evidence>
<dbReference type="AlphaFoldDB" id="A0A225VGT9"/>
<reference evidence="10" key="1">
    <citation type="submission" date="2017-03" db="EMBL/GenBank/DDBJ databases">
        <title>Phytopthora megakarya and P. palmivora, two closely related causual agents of cacao black pod achieved similar genome size and gene model numbers by different mechanisms.</title>
        <authorList>
            <person name="Ali S."/>
            <person name="Shao J."/>
            <person name="Larry D.J."/>
            <person name="Kronmiller B."/>
            <person name="Shen D."/>
            <person name="Strem M.D."/>
            <person name="Melnick R.L."/>
            <person name="Guiltinan M.J."/>
            <person name="Tyler B.M."/>
            <person name="Meinhardt L.W."/>
            <person name="Bailey B.A."/>
        </authorList>
    </citation>
    <scope>NUCLEOTIDE SEQUENCE [LARGE SCALE GENOMIC DNA]</scope>
    <source>
        <strain evidence="10">zdho120</strain>
    </source>
</reference>
<evidence type="ECO:0000256" key="6">
    <source>
        <dbReference type="ARBA" id="ARBA00023026"/>
    </source>
</evidence>
<protein>
    <recommendedName>
        <fullName evidence="7">RxLR effector protein</fullName>
    </recommendedName>
</protein>
<keyword evidence="10" id="KW-1185">Reference proteome</keyword>
<dbReference type="Pfam" id="PF22748">
    <property type="entry name" value="PexRD54_WY"/>
    <property type="match status" value="1"/>
</dbReference>
<gene>
    <name evidence="9" type="ORF">PHMEG_00023251</name>
</gene>
<evidence type="ECO:0000256" key="4">
    <source>
        <dbReference type="ARBA" id="ARBA00022525"/>
    </source>
</evidence>
<feature type="chain" id="PRO_5045008675" description="RxLR effector protein" evidence="7">
    <location>
        <begin position="19"/>
        <end position="402"/>
    </location>
</feature>
<keyword evidence="5 7" id="KW-0732">Signal</keyword>
<evidence type="ECO:0000259" key="8">
    <source>
        <dbReference type="Pfam" id="PF22748"/>
    </source>
</evidence>
<evidence type="ECO:0000256" key="5">
    <source>
        <dbReference type="ARBA" id="ARBA00022729"/>
    </source>
</evidence>
<comment type="subcellular location">
    <subcellularLocation>
        <location evidence="1">Host cell</location>
    </subcellularLocation>
    <subcellularLocation>
        <location evidence="2 7">Secreted</location>
    </subcellularLocation>
</comment>
<evidence type="ECO:0000256" key="7">
    <source>
        <dbReference type="RuleBase" id="RU367124"/>
    </source>
</evidence>
<comment type="similarity">
    <text evidence="3 7">Belongs to the RxLR effector family.</text>
</comment>
<dbReference type="GO" id="GO:0043657">
    <property type="term" value="C:host cell"/>
    <property type="evidence" value="ECO:0007669"/>
    <property type="project" value="UniProtKB-SubCell"/>
</dbReference>